<dbReference type="SUPFAM" id="SSF51316">
    <property type="entry name" value="Mss4-like"/>
    <property type="match status" value="1"/>
</dbReference>
<evidence type="ECO:0000256" key="1">
    <source>
        <dbReference type="ARBA" id="ARBA00005495"/>
    </source>
</evidence>
<dbReference type="InterPro" id="IPR006913">
    <property type="entry name" value="CENP-V/GFA"/>
</dbReference>
<accession>Q6SF24</accession>
<dbReference type="InterPro" id="IPR011057">
    <property type="entry name" value="Mss4-like_sf"/>
</dbReference>
<dbReference type="AlphaFoldDB" id="Q6SF24"/>
<proteinExistence type="inferred from homology"/>
<dbReference type="Gene3D" id="3.90.1590.10">
    <property type="entry name" value="glutathione-dependent formaldehyde- activating enzyme (gfa)"/>
    <property type="match status" value="1"/>
</dbReference>
<evidence type="ECO:0000313" key="5">
    <source>
        <dbReference type="EMBL" id="AAR38398.1"/>
    </source>
</evidence>
<dbReference type="GO" id="GO:0046872">
    <property type="term" value="F:metal ion binding"/>
    <property type="evidence" value="ECO:0007669"/>
    <property type="project" value="UniProtKB-KW"/>
</dbReference>
<feature type="domain" description="CENP-V/GFA" evidence="4">
    <location>
        <begin position="41"/>
        <end position="142"/>
    </location>
</feature>
<dbReference type="EMBL" id="AY458649">
    <property type="protein sequence ID" value="AAR38398.1"/>
    <property type="molecule type" value="Genomic_DNA"/>
</dbReference>
<reference evidence="5" key="2">
    <citation type="submission" date="2003-12" db="EMBL/GenBank/DDBJ databases">
        <title>Monterey Bay Coastal Ocean Microbial Observatory environmental clone sequencing.</title>
        <authorList>
            <person name="DeLong E.F."/>
        </authorList>
    </citation>
    <scope>NUCLEOTIDE SEQUENCE</scope>
</reference>
<dbReference type="GO" id="GO:0016846">
    <property type="term" value="F:carbon-sulfur lyase activity"/>
    <property type="evidence" value="ECO:0007669"/>
    <property type="project" value="InterPro"/>
</dbReference>
<sequence>MSRLVLGQVCHWPCCADIRRDPIISKEPCYTICYRVRTLLGAVFCGAVRWPGKGSVIWSGHCHCKICRDACPVALNSWIWLARQNITWQGTRRVYYSSLLVKRGFYLRCCAALFYDRAQRRDKTDLYAVSLDCREQFEPQAYYHYAGRQNWITLHDGLPK</sequence>
<reference evidence="5" key="1">
    <citation type="submission" date="2003-11" db="EMBL/GenBank/DDBJ databases">
        <authorList>
            <person name="Heidelberg J.F."/>
            <person name="Eisen J.A."/>
            <person name="Nelson W.C."/>
            <person name="DeLong E.F."/>
        </authorList>
    </citation>
    <scope>NUCLEOTIDE SEQUENCE</scope>
</reference>
<keyword evidence="2" id="KW-0479">Metal-binding</keyword>
<name>Q6SF24_9BACT</name>
<dbReference type="Pfam" id="PF04828">
    <property type="entry name" value="GFA"/>
    <property type="match status" value="1"/>
</dbReference>
<organism evidence="5">
    <name type="scientific">uncultured marine bacterium 582</name>
    <dbReference type="NCBI Taxonomy" id="257402"/>
    <lineage>
        <taxon>Bacteria</taxon>
        <taxon>environmental samples</taxon>
    </lineage>
</organism>
<comment type="similarity">
    <text evidence="1">Belongs to the Gfa family.</text>
</comment>
<evidence type="ECO:0000259" key="4">
    <source>
        <dbReference type="Pfam" id="PF04828"/>
    </source>
</evidence>
<keyword evidence="3" id="KW-0862">Zinc</keyword>
<protein>
    <recommendedName>
        <fullName evidence="4">CENP-V/GFA domain-containing protein</fullName>
    </recommendedName>
</protein>
<gene>
    <name evidence="5" type="ORF">MBMO_EBAC080-L028H02.61</name>
</gene>
<evidence type="ECO:0000256" key="3">
    <source>
        <dbReference type="ARBA" id="ARBA00022833"/>
    </source>
</evidence>
<evidence type="ECO:0000256" key="2">
    <source>
        <dbReference type="ARBA" id="ARBA00022723"/>
    </source>
</evidence>